<evidence type="ECO:0000256" key="1">
    <source>
        <dbReference type="ARBA" id="ARBA00004429"/>
    </source>
</evidence>
<evidence type="ECO:0000256" key="6">
    <source>
        <dbReference type="ARBA" id="ARBA00022970"/>
    </source>
</evidence>
<evidence type="ECO:0000259" key="11">
    <source>
        <dbReference type="PROSITE" id="PS50928"/>
    </source>
</evidence>
<organism evidence="12 13">
    <name type="scientific">Aquibium carbonis</name>
    <dbReference type="NCBI Taxonomy" id="2495581"/>
    <lineage>
        <taxon>Bacteria</taxon>
        <taxon>Pseudomonadati</taxon>
        <taxon>Pseudomonadota</taxon>
        <taxon>Alphaproteobacteria</taxon>
        <taxon>Hyphomicrobiales</taxon>
        <taxon>Phyllobacteriaceae</taxon>
        <taxon>Aquibium</taxon>
    </lineage>
</organism>
<dbReference type="InterPro" id="IPR000515">
    <property type="entry name" value="MetI-like"/>
</dbReference>
<gene>
    <name evidence="12" type="ORF">EJC49_23115</name>
</gene>
<keyword evidence="8 9" id="KW-0472">Membrane</keyword>
<dbReference type="Gene3D" id="1.10.3720.10">
    <property type="entry name" value="MetI-like"/>
    <property type="match status" value="1"/>
</dbReference>
<feature type="transmembrane region" description="Helical" evidence="9">
    <location>
        <begin position="123"/>
        <end position="146"/>
    </location>
</feature>
<feature type="transmembrane region" description="Helical" evidence="9">
    <location>
        <begin position="158"/>
        <end position="175"/>
    </location>
</feature>
<evidence type="ECO:0000256" key="5">
    <source>
        <dbReference type="ARBA" id="ARBA00022692"/>
    </source>
</evidence>
<protein>
    <submittedName>
        <fullName evidence="12">Amino acid ABC transporter permease</fullName>
    </submittedName>
</protein>
<dbReference type="NCBIfam" id="TIGR01726">
    <property type="entry name" value="HEQRo_perm_3TM"/>
    <property type="match status" value="1"/>
</dbReference>
<dbReference type="GO" id="GO:0022857">
    <property type="term" value="F:transmembrane transporter activity"/>
    <property type="evidence" value="ECO:0007669"/>
    <property type="project" value="InterPro"/>
</dbReference>
<evidence type="ECO:0000256" key="10">
    <source>
        <dbReference type="SAM" id="MobiDB-lite"/>
    </source>
</evidence>
<feature type="transmembrane region" description="Helical" evidence="9">
    <location>
        <begin position="32"/>
        <end position="54"/>
    </location>
</feature>
<name>A0A3S0A2Z6_9HYPH</name>
<feature type="region of interest" description="Disordered" evidence="10">
    <location>
        <begin position="1"/>
        <end position="23"/>
    </location>
</feature>
<dbReference type="RefSeq" id="WP_126702293.1">
    <property type="nucleotide sequence ID" value="NZ_RWKW01000113.1"/>
</dbReference>
<keyword evidence="6" id="KW-0029">Amino-acid transport</keyword>
<evidence type="ECO:0000256" key="7">
    <source>
        <dbReference type="ARBA" id="ARBA00022989"/>
    </source>
</evidence>
<dbReference type="AlphaFoldDB" id="A0A3S0A2Z6"/>
<evidence type="ECO:0000256" key="8">
    <source>
        <dbReference type="ARBA" id="ARBA00023136"/>
    </source>
</evidence>
<dbReference type="PANTHER" id="PTHR30614:SF0">
    <property type="entry name" value="L-CYSTINE TRANSPORT SYSTEM PERMEASE PROTEIN TCYL"/>
    <property type="match status" value="1"/>
</dbReference>
<dbReference type="Proteomes" id="UP000278398">
    <property type="component" value="Unassembled WGS sequence"/>
</dbReference>
<dbReference type="EMBL" id="RWKW01000113">
    <property type="protein sequence ID" value="RST82804.1"/>
    <property type="molecule type" value="Genomic_DNA"/>
</dbReference>
<dbReference type="Pfam" id="PF00528">
    <property type="entry name" value="BPD_transp_1"/>
    <property type="match status" value="1"/>
</dbReference>
<comment type="caution">
    <text evidence="12">The sequence shown here is derived from an EMBL/GenBank/DDBJ whole genome shotgun (WGS) entry which is preliminary data.</text>
</comment>
<keyword evidence="4" id="KW-1003">Cell membrane</keyword>
<dbReference type="PANTHER" id="PTHR30614">
    <property type="entry name" value="MEMBRANE COMPONENT OF AMINO ACID ABC TRANSPORTER"/>
    <property type="match status" value="1"/>
</dbReference>
<evidence type="ECO:0000256" key="3">
    <source>
        <dbReference type="ARBA" id="ARBA00022448"/>
    </source>
</evidence>
<feature type="transmembrane region" description="Helical" evidence="9">
    <location>
        <begin position="259"/>
        <end position="277"/>
    </location>
</feature>
<dbReference type="SUPFAM" id="SSF161098">
    <property type="entry name" value="MetI-like"/>
    <property type="match status" value="1"/>
</dbReference>
<evidence type="ECO:0000256" key="4">
    <source>
        <dbReference type="ARBA" id="ARBA00022475"/>
    </source>
</evidence>
<dbReference type="InterPro" id="IPR043429">
    <property type="entry name" value="ArtM/GltK/GlnP/TcyL/YhdX-like"/>
</dbReference>
<keyword evidence="3 9" id="KW-0813">Transport</keyword>
<reference evidence="12 13" key="1">
    <citation type="submission" date="2018-12" db="EMBL/GenBank/DDBJ databases">
        <title>Mesorhizobium carbonis sp. nov., isolated from coal mine water.</title>
        <authorList>
            <person name="Xin W."/>
            <person name="Xu Z."/>
            <person name="Xiang F."/>
            <person name="Zhang J."/>
            <person name="Xi L."/>
            <person name="Liu J."/>
        </authorList>
    </citation>
    <scope>NUCLEOTIDE SEQUENCE [LARGE SCALE GENOMIC DNA]</scope>
    <source>
        <strain evidence="12 13">B2.3</strain>
    </source>
</reference>
<sequence>MSLPAGPGGSPADGAAVRRPAPPRRRNEWRAALVPTVISLASVVIVFGVLGWWISSAEQWPRVKLQFFNPEAMAAAFPRVLQGFWISMRIWLTALVCIALWALVLALVRSLRAPWFTPFRLMVVVYIDIFRGIPVLLLVLLFGFGIPALNMPGLPNSGLFWGTVAMVLSYSAYVAEIYRSGIDAVHEGQRAAAKSLGLSEWQTMIHAILPQAIRNVLPALMNIVVALQKDVALLSVIGVRDAVREAQIYTATTFNYSSLVVAAGLFLLATIPMARLADHVSRKDRERRLQRAG</sequence>
<feature type="compositionally biased region" description="Gly residues" evidence="10">
    <location>
        <begin position="1"/>
        <end position="11"/>
    </location>
</feature>
<evidence type="ECO:0000313" key="12">
    <source>
        <dbReference type="EMBL" id="RST82804.1"/>
    </source>
</evidence>
<feature type="domain" description="ABC transmembrane type-1" evidence="11">
    <location>
        <begin position="84"/>
        <end position="277"/>
    </location>
</feature>
<comment type="subcellular location">
    <subcellularLocation>
        <location evidence="1">Cell inner membrane</location>
        <topology evidence="1">Multi-pass membrane protein</topology>
    </subcellularLocation>
    <subcellularLocation>
        <location evidence="9">Cell membrane</location>
        <topology evidence="9">Multi-pass membrane protein</topology>
    </subcellularLocation>
</comment>
<evidence type="ECO:0000256" key="2">
    <source>
        <dbReference type="ARBA" id="ARBA00010072"/>
    </source>
</evidence>
<dbReference type="GO" id="GO:0043190">
    <property type="term" value="C:ATP-binding cassette (ABC) transporter complex"/>
    <property type="evidence" value="ECO:0007669"/>
    <property type="project" value="InterPro"/>
</dbReference>
<feature type="transmembrane region" description="Helical" evidence="9">
    <location>
        <begin position="90"/>
        <end position="111"/>
    </location>
</feature>
<accession>A0A3S0A2Z6</accession>
<evidence type="ECO:0000313" key="13">
    <source>
        <dbReference type="Proteomes" id="UP000278398"/>
    </source>
</evidence>
<keyword evidence="5 9" id="KW-0812">Transmembrane</keyword>
<comment type="similarity">
    <text evidence="2">Belongs to the binding-protein-dependent transport system permease family. HisMQ subfamily.</text>
</comment>
<dbReference type="CDD" id="cd06261">
    <property type="entry name" value="TM_PBP2"/>
    <property type="match status" value="1"/>
</dbReference>
<dbReference type="InterPro" id="IPR010065">
    <property type="entry name" value="AA_ABC_transptr_permease_3TM"/>
</dbReference>
<keyword evidence="7 9" id="KW-1133">Transmembrane helix</keyword>
<proteinExistence type="inferred from homology"/>
<dbReference type="OrthoDB" id="9787841at2"/>
<dbReference type="InterPro" id="IPR035906">
    <property type="entry name" value="MetI-like_sf"/>
</dbReference>
<evidence type="ECO:0000256" key="9">
    <source>
        <dbReference type="RuleBase" id="RU363032"/>
    </source>
</evidence>
<dbReference type="PROSITE" id="PS50928">
    <property type="entry name" value="ABC_TM1"/>
    <property type="match status" value="1"/>
</dbReference>
<dbReference type="GO" id="GO:0006865">
    <property type="term" value="P:amino acid transport"/>
    <property type="evidence" value="ECO:0007669"/>
    <property type="project" value="UniProtKB-KW"/>
</dbReference>
<keyword evidence="13" id="KW-1185">Reference proteome</keyword>